<keyword evidence="4 6" id="KW-0472">Membrane</keyword>
<evidence type="ECO:0000256" key="4">
    <source>
        <dbReference type="ARBA" id="ARBA00023136"/>
    </source>
</evidence>
<evidence type="ECO:0000256" key="6">
    <source>
        <dbReference type="SAM" id="Phobius"/>
    </source>
</evidence>
<feature type="compositionally biased region" description="Polar residues" evidence="5">
    <location>
        <begin position="465"/>
        <end position="476"/>
    </location>
</feature>
<dbReference type="InterPro" id="IPR037185">
    <property type="entry name" value="EmrE-like"/>
</dbReference>
<dbReference type="GO" id="GO:0015095">
    <property type="term" value="F:magnesium ion transmembrane transporter activity"/>
    <property type="evidence" value="ECO:0007669"/>
    <property type="project" value="InterPro"/>
</dbReference>
<dbReference type="InterPro" id="IPR008521">
    <property type="entry name" value="Mg_trans_NIPA"/>
</dbReference>
<sequence length="604" mass="63977">MGVPVALAIVVGLACSFIQSLGLTIQRKSHVQDEALPLEQRTRAVRRPLWIVGFAIYISSNIFGSVFQIGALPIVVLAPLGGVSLLWNSVLAHVLLGESFTSAMLLGTVFIATGAVLIAIFGVVPDGNHSLDELLRLWARGPFIAFFVIICLAIALVLAAAHMTAWRVQRRAQRGAIRLDDAPSNYASPQAEAAIPFRPVSGSPQGSISSISGIGINENGADKTVRFAELERPEDRTLMFCGLAFAAASGTLSGLCLVLAKSAVELVIATIEHWSTGRGQNEFARIQTWFLVAGLVVAAVLQLVYLNYSLAFASPALICPLAFCFYNLASIFDGLVYYDQLGRLSTHQVVLVSIGVAVLLVGVWAVSAVQPTGDGGVEVGTWAEEEWVHDHETWFEEAVVDEPDDDAHEVLEPAHGAVTVSDADSTQIHDHDHPVSAPSVRSPPPKLSRIDAAAAASANIGTGPYTGTGSPVSPTQPRRRRPRYGTLIPDLAPTGGLPTGFAFGIGAASPGFALRSNSISHRSPAIPQRSPSISQRPALPSPSQRRARAQSEAGASRPTRTRVRMSLPAGPSEDVAATLAAWDDAPPRRTIIGRIFGSGGVRLP</sequence>
<evidence type="ECO:0008006" key="9">
    <source>
        <dbReference type="Google" id="ProtNLM"/>
    </source>
</evidence>
<feature type="transmembrane region" description="Helical" evidence="6">
    <location>
        <begin position="49"/>
        <end position="70"/>
    </location>
</feature>
<feature type="transmembrane region" description="Helical" evidence="6">
    <location>
        <begin position="312"/>
        <end position="337"/>
    </location>
</feature>
<evidence type="ECO:0000256" key="2">
    <source>
        <dbReference type="ARBA" id="ARBA00022692"/>
    </source>
</evidence>
<feature type="transmembrane region" description="Helical" evidence="6">
    <location>
        <begin position="76"/>
        <end position="96"/>
    </location>
</feature>
<keyword evidence="3 6" id="KW-1133">Transmembrane helix</keyword>
<dbReference type="RefSeq" id="XP_018280489.1">
    <property type="nucleotide sequence ID" value="XM_018425247.1"/>
</dbReference>
<evidence type="ECO:0000256" key="1">
    <source>
        <dbReference type="ARBA" id="ARBA00004141"/>
    </source>
</evidence>
<feature type="transmembrane region" description="Helical" evidence="6">
    <location>
        <begin position="6"/>
        <end position="25"/>
    </location>
</feature>
<feature type="region of interest" description="Disordered" evidence="5">
    <location>
        <begin position="426"/>
        <end position="492"/>
    </location>
</feature>
<organism evidence="7 8">
    <name type="scientific">Cutaneotrichosporon oleaginosum</name>
    <dbReference type="NCBI Taxonomy" id="879819"/>
    <lineage>
        <taxon>Eukaryota</taxon>
        <taxon>Fungi</taxon>
        <taxon>Dikarya</taxon>
        <taxon>Basidiomycota</taxon>
        <taxon>Agaricomycotina</taxon>
        <taxon>Tremellomycetes</taxon>
        <taxon>Trichosporonales</taxon>
        <taxon>Trichosporonaceae</taxon>
        <taxon>Cutaneotrichosporon</taxon>
    </lineage>
</organism>
<dbReference type="EMBL" id="KQ087190">
    <property type="protein sequence ID" value="KLT43998.1"/>
    <property type="molecule type" value="Genomic_DNA"/>
</dbReference>
<feature type="transmembrane region" description="Helical" evidence="6">
    <location>
        <begin position="349"/>
        <end position="369"/>
    </location>
</feature>
<dbReference type="PANTHER" id="PTHR12570">
    <property type="match status" value="1"/>
</dbReference>
<evidence type="ECO:0000256" key="3">
    <source>
        <dbReference type="ARBA" id="ARBA00022989"/>
    </source>
</evidence>
<dbReference type="OrthoDB" id="2504919at2759"/>
<dbReference type="Pfam" id="PF05653">
    <property type="entry name" value="Mg_trans_NIPA"/>
    <property type="match status" value="2"/>
</dbReference>
<dbReference type="AlphaFoldDB" id="A0A0J0XSD3"/>
<keyword evidence="8" id="KW-1185">Reference proteome</keyword>
<gene>
    <name evidence="7" type="ORF">CC85DRAFT_300917</name>
</gene>
<name>A0A0J0XSD3_9TREE</name>
<dbReference type="SUPFAM" id="SSF103481">
    <property type="entry name" value="Multidrug resistance efflux transporter EmrE"/>
    <property type="match status" value="1"/>
</dbReference>
<accession>A0A0J0XSD3</accession>
<evidence type="ECO:0000313" key="8">
    <source>
        <dbReference type="Proteomes" id="UP000053611"/>
    </source>
</evidence>
<keyword evidence="2 6" id="KW-0812">Transmembrane</keyword>
<dbReference type="GeneID" id="28985850"/>
<feature type="region of interest" description="Disordered" evidence="5">
    <location>
        <begin position="518"/>
        <end position="570"/>
    </location>
</feature>
<reference evidence="7 8" key="1">
    <citation type="submission" date="2015-03" db="EMBL/GenBank/DDBJ databases">
        <title>Genomics and transcriptomics of the oil-accumulating basidiomycete yeast T. oleaginosus allow insights into substrate utilization and the diverse evolutionary trajectories of mating systems in fungi.</title>
        <authorList>
            <consortium name="DOE Joint Genome Institute"/>
            <person name="Kourist R."/>
            <person name="Kracht O."/>
            <person name="Bracharz F."/>
            <person name="Lipzen A."/>
            <person name="Nolan M."/>
            <person name="Ohm R."/>
            <person name="Grigoriev I."/>
            <person name="Sun S."/>
            <person name="Heitman J."/>
            <person name="Bruck T."/>
            <person name="Nowrousian M."/>
        </authorList>
    </citation>
    <scope>NUCLEOTIDE SEQUENCE [LARGE SCALE GENOMIC DNA]</scope>
    <source>
        <strain evidence="7 8">IBC0246</strain>
    </source>
</reference>
<evidence type="ECO:0000256" key="5">
    <source>
        <dbReference type="SAM" id="MobiDB-lite"/>
    </source>
</evidence>
<dbReference type="Proteomes" id="UP000053611">
    <property type="component" value="Unassembled WGS sequence"/>
</dbReference>
<feature type="transmembrane region" description="Helical" evidence="6">
    <location>
        <begin position="103"/>
        <end position="124"/>
    </location>
</feature>
<proteinExistence type="predicted"/>
<evidence type="ECO:0000313" key="7">
    <source>
        <dbReference type="EMBL" id="KLT43998.1"/>
    </source>
</evidence>
<comment type="subcellular location">
    <subcellularLocation>
        <location evidence="1">Membrane</location>
        <topology evidence="1">Multi-pass membrane protein</topology>
    </subcellularLocation>
</comment>
<protein>
    <recommendedName>
        <fullName evidence="9">DUF803-domain-containing protein</fullName>
    </recommendedName>
</protein>
<feature type="transmembrane region" description="Helical" evidence="6">
    <location>
        <begin position="144"/>
        <end position="165"/>
    </location>
</feature>
<dbReference type="GO" id="GO:0016020">
    <property type="term" value="C:membrane"/>
    <property type="evidence" value="ECO:0007669"/>
    <property type="project" value="UniProtKB-SubCell"/>
</dbReference>
<feature type="transmembrane region" description="Helical" evidence="6">
    <location>
        <begin position="288"/>
        <end position="306"/>
    </location>
</feature>
<dbReference type="PANTHER" id="PTHR12570:SF86">
    <property type="entry name" value="ADR321CP"/>
    <property type="match status" value="1"/>
</dbReference>